<keyword evidence="1" id="KW-0472">Membrane</keyword>
<dbReference type="AlphaFoldDB" id="A0A915JQZ2"/>
<name>A0A915JQZ2_ROMCU</name>
<reference evidence="3" key="1">
    <citation type="submission" date="2022-11" db="UniProtKB">
        <authorList>
            <consortium name="WormBaseParasite"/>
        </authorList>
    </citation>
    <scope>IDENTIFICATION</scope>
</reference>
<proteinExistence type="predicted"/>
<evidence type="ECO:0000256" key="1">
    <source>
        <dbReference type="SAM" id="Phobius"/>
    </source>
</evidence>
<sequence>MAASLASVGGRSVVSLMITVVTLVLLISIIVVAVGIARIIVAIKTNCTGVAVSTGSRTRLFLLSPGRGGYTYPTLANGVTATAPPRKPFKNVLYKYLDKSGANNSSNKIVHQKICRMGGRIPSATYLQFLEDPNWYRP</sequence>
<accession>A0A915JQZ2</accession>
<feature type="transmembrane region" description="Helical" evidence="1">
    <location>
        <begin position="12"/>
        <end position="36"/>
    </location>
</feature>
<protein>
    <submittedName>
        <fullName evidence="3">Uncharacterized protein</fullName>
    </submittedName>
</protein>
<evidence type="ECO:0000313" key="2">
    <source>
        <dbReference type="Proteomes" id="UP000887565"/>
    </source>
</evidence>
<keyword evidence="2" id="KW-1185">Reference proteome</keyword>
<dbReference type="WBParaSite" id="nRc.2.0.1.t28630-RA">
    <property type="protein sequence ID" value="nRc.2.0.1.t28630-RA"/>
    <property type="gene ID" value="nRc.2.0.1.g28630"/>
</dbReference>
<keyword evidence="1" id="KW-0812">Transmembrane</keyword>
<dbReference type="Proteomes" id="UP000887565">
    <property type="component" value="Unplaced"/>
</dbReference>
<organism evidence="2 3">
    <name type="scientific">Romanomermis culicivorax</name>
    <name type="common">Nematode worm</name>
    <dbReference type="NCBI Taxonomy" id="13658"/>
    <lineage>
        <taxon>Eukaryota</taxon>
        <taxon>Metazoa</taxon>
        <taxon>Ecdysozoa</taxon>
        <taxon>Nematoda</taxon>
        <taxon>Enoplea</taxon>
        <taxon>Dorylaimia</taxon>
        <taxon>Mermithida</taxon>
        <taxon>Mermithoidea</taxon>
        <taxon>Mermithidae</taxon>
        <taxon>Romanomermis</taxon>
    </lineage>
</organism>
<keyword evidence="1" id="KW-1133">Transmembrane helix</keyword>
<evidence type="ECO:0000313" key="3">
    <source>
        <dbReference type="WBParaSite" id="nRc.2.0.1.t28630-RA"/>
    </source>
</evidence>